<dbReference type="AlphaFoldDB" id="A0A418MR78"/>
<evidence type="ECO:0000313" key="3">
    <source>
        <dbReference type="EMBL" id="RIV36167.1"/>
    </source>
</evidence>
<keyword evidence="4" id="KW-1185">Reference proteome</keyword>
<accession>A0A418MR78</accession>
<name>A0A418MR78_9ACTN</name>
<protein>
    <recommendedName>
        <fullName evidence="5">Secreted protein</fullName>
    </recommendedName>
</protein>
<gene>
    <name evidence="3" type="ORF">D2L64_20360</name>
</gene>
<sequence length="165" mass="16265">MRTTLRTRAPAACLAILLVLTGCADRDGGSGTVAQSPTATAADASGTAADPTRTAAGDAADGQPPDGRGPFPPTGPPLVGSPTAPPSQPTELRRANVLAGRLSHGGDGPCYTLVTDDGREYALYGTGQGSFATGTWVRVTTGPATPGVDCGPGLPVTAVKLSPVG</sequence>
<reference evidence="3 4" key="1">
    <citation type="submission" date="2018-08" db="EMBL/GenBank/DDBJ databases">
        <title>Jishengella sp. nov., isolated from a root of Azadirachta indica A. Juss. var. siamensis Valenton.</title>
        <authorList>
            <person name="Kuncharoen N."/>
            <person name="Tanasupawat S."/>
            <person name="Kudo T."/>
            <person name="Ohkuma M."/>
        </authorList>
    </citation>
    <scope>NUCLEOTIDE SEQUENCE [LARGE SCALE GENOMIC DNA]</scope>
    <source>
        <strain evidence="3 4">AZ1-13</strain>
    </source>
</reference>
<feature type="signal peptide" evidence="2">
    <location>
        <begin position="1"/>
        <end position="24"/>
    </location>
</feature>
<feature type="compositionally biased region" description="Low complexity" evidence="1">
    <location>
        <begin position="36"/>
        <end position="69"/>
    </location>
</feature>
<dbReference type="PROSITE" id="PS51257">
    <property type="entry name" value="PROKAR_LIPOPROTEIN"/>
    <property type="match status" value="1"/>
</dbReference>
<feature type="region of interest" description="Disordered" evidence="1">
    <location>
        <begin position="29"/>
        <end position="93"/>
    </location>
</feature>
<evidence type="ECO:0000313" key="4">
    <source>
        <dbReference type="Proteomes" id="UP000283832"/>
    </source>
</evidence>
<dbReference type="EMBL" id="QXEC01000021">
    <property type="protein sequence ID" value="RIV36167.1"/>
    <property type="molecule type" value="Genomic_DNA"/>
</dbReference>
<dbReference type="OrthoDB" id="3402867at2"/>
<feature type="chain" id="PRO_5038534033" description="Secreted protein" evidence="2">
    <location>
        <begin position="25"/>
        <end position="165"/>
    </location>
</feature>
<keyword evidence="2" id="KW-0732">Signal</keyword>
<dbReference type="Proteomes" id="UP000283832">
    <property type="component" value="Unassembled WGS sequence"/>
</dbReference>
<evidence type="ECO:0000256" key="2">
    <source>
        <dbReference type="SAM" id="SignalP"/>
    </source>
</evidence>
<comment type="caution">
    <text evidence="3">The sequence shown here is derived from an EMBL/GenBank/DDBJ whole genome shotgun (WGS) entry which is preliminary data.</text>
</comment>
<evidence type="ECO:0000256" key="1">
    <source>
        <dbReference type="SAM" id="MobiDB-lite"/>
    </source>
</evidence>
<evidence type="ECO:0008006" key="5">
    <source>
        <dbReference type="Google" id="ProtNLM"/>
    </source>
</evidence>
<proteinExistence type="predicted"/>
<organism evidence="3 4">
    <name type="scientific">Micromonospora radicis</name>
    <dbReference type="NCBI Taxonomy" id="1894971"/>
    <lineage>
        <taxon>Bacteria</taxon>
        <taxon>Bacillati</taxon>
        <taxon>Actinomycetota</taxon>
        <taxon>Actinomycetes</taxon>
        <taxon>Micromonosporales</taxon>
        <taxon>Micromonosporaceae</taxon>
        <taxon>Micromonospora</taxon>
    </lineage>
</organism>
<dbReference type="RefSeq" id="WP_119578809.1">
    <property type="nucleotide sequence ID" value="NZ_QXEC01000021.1"/>
</dbReference>